<evidence type="ECO:0000256" key="1">
    <source>
        <dbReference type="ARBA" id="ARBA00023157"/>
    </source>
</evidence>
<comment type="caution">
    <text evidence="3">The sequence shown here is derived from an EMBL/GenBank/DDBJ whole genome shotgun (WGS) entry which is preliminary data.</text>
</comment>
<dbReference type="SUPFAM" id="SSF58069">
    <property type="entry name" value="Virus ectodomain"/>
    <property type="match status" value="1"/>
</dbReference>
<organism evidence="3 4">
    <name type="scientific">Pleurodeles waltl</name>
    <name type="common">Iberian ribbed newt</name>
    <dbReference type="NCBI Taxonomy" id="8319"/>
    <lineage>
        <taxon>Eukaryota</taxon>
        <taxon>Metazoa</taxon>
        <taxon>Chordata</taxon>
        <taxon>Craniata</taxon>
        <taxon>Vertebrata</taxon>
        <taxon>Euteleostomi</taxon>
        <taxon>Amphibia</taxon>
        <taxon>Batrachia</taxon>
        <taxon>Caudata</taxon>
        <taxon>Salamandroidea</taxon>
        <taxon>Salamandridae</taxon>
        <taxon>Pleurodelinae</taxon>
        <taxon>Pleurodeles</taxon>
    </lineage>
</organism>
<dbReference type="Pfam" id="PF00429">
    <property type="entry name" value="TLV_coat"/>
    <property type="match status" value="1"/>
</dbReference>
<gene>
    <name evidence="3" type="ORF">NDU88_005454</name>
</gene>
<keyword evidence="2" id="KW-1133">Transmembrane helix</keyword>
<keyword evidence="2" id="KW-0472">Membrane</keyword>
<keyword evidence="1" id="KW-1015">Disulfide bond</keyword>
<reference evidence="3" key="1">
    <citation type="journal article" date="2022" name="bioRxiv">
        <title>Sequencing and chromosome-scale assembly of the giantPleurodeles waltlgenome.</title>
        <authorList>
            <person name="Brown T."/>
            <person name="Elewa A."/>
            <person name="Iarovenko S."/>
            <person name="Subramanian E."/>
            <person name="Araus A.J."/>
            <person name="Petzold A."/>
            <person name="Susuki M."/>
            <person name="Suzuki K.-i.T."/>
            <person name="Hayashi T."/>
            <person name="Toyoda A."/>
            <person name="Oliveira C."/>
            <person name="Osipova E."/>
            <person name="Leigh N.D."/>
            <person name="Simon A."/>
            <person name="Yun M.H."/>
        </authorList>
    </citation>
    <scope>NUCLEOTIDE SEQUENCE</scope>
    <source>
        <strain evidence="3">20211129_DDA</strain>
        <tissue evidence="3">Liver</tissue>
    </source>
</reference>
<evidence type="ECO:0000313" key="3">
    <source>
        <dbReference type="EMBL" id="KAJ1188697.1"/>
    </source>
</evidence>
<dbReference type="PANTHER" id="PTHR10424:SF73">
    <property type="entry name" value="ENDOGENOUS RETROVIRUS GROUP FC1 ENV POLYPROTEIN-RELATED"/>
    <property type="match status" value="1"/>
</dbReference>
<dbReference type="AlphaFoldDB" id="A0AAV7UIT5"/>
<feature type="transmembrane region" description="Helical" evidence="2">
    <location>
        <begin position="296"/>
        <end position="320"/>
    </location>
</feature>
<dbReference type="InterPro" id="IPR018154">
    <property type="entry name" value="TLV/ENV_coat_polyprotein"/>
</dbReference>
<accession>A0AAV7UIT5</accession>
<feature type="non-terminal residue" evidence="3">
    <location>
        <position position="1"/>
    </location>
</feature>
<protein>
    <submittedName>
        <fullName evidence="3">Uncharacterized protein</fullName>
    </submittedName>
</protein>
<keyword evidence="2" id="KW-0812">Transmembrane</keyword>
<dbReference type="Gene3D" id="1.10.287.210">
    <property type="match status" value="1"/>
</dbReference>
<name>A0AAV7UIT5_PLEWA</name>
<sequence length="351" mass="39545">GGLLFRLNKVCYQDKDGYPQAKGTKWEWEEYQPDNVSIPYVFTNIRDSDKKEQFVISVTKTKADLCIRSIGRIPVGISDCTLILTIEGVNNSSFTASHNTYFVCGNYGYYQLPIGWSGVCYVSFLLPPVFLAPASYHRDFKLFNDIIKNRYKRAISTNEVDQTDTSLQQYVDFNLGLFSFVGAALNSRKVRRLTRVVEAVTNQAALALGNITEELQIARIVALQNRMVLDVILADRGGACRIIGSSCCVFIPDHSPSVYDAISKWHKIAAEIHTETGTWTFSGWFWALVSAWGWKLLTILCVMIAIFFTCCICIQCGPMFCSMCITACMPTKRNITDMKAQHMLDKEIAEM</sequence>
<dbReference type="Proteomes" id="UP001066276">
    <property type="component" value="Chromosome 3_1"/>
</dbReference>
<proteinExistence type="predicted"/>
<dbReference type="PANTHER" id="PTHR10424">
    <property type="entry name" value="VIRAL ENVELOPE PROTEIN"/>
    <property type="match status" value="1"/>
</dbReference>
<keyword evidence="4" id="KW-1185">Reference proteome</keyword>
<feature type="non-terminal residue" evidence="3">
    <location>
        <position position="351"/>
    </location>
</feature>
<evidence type="ECO:0000256" key="2">
    <source>
        <dbReference type="SAM" id="Phobius"/>
    </source>
</evidence>
<evidence type="ECO:0000313" key="4">
    <source>
        <dbReference type="Proteomes" id="UP001066276"/>
    </source>
</evidence>
<dbReference type="EMBL" id="JANPWB010000005">
    <property type="protein sequence ID" value="KAJ1188697.1"/>
    <property type="molecule type" value="Genomic_DNA"/>
</dbReference>